<reference evidence="2" key="1">
    <citation type="submission" date="2023-05" db="EMBL/GenBank/DDBJ databases">
        <title>Nepenthes gracilis genome sequencing.</title>
        <authorList>
            <person name="Fukushima K."/>
        </authorList>
    </citation>
    <scope>NUCLEOTIDE SEQUENCE</scope>
    <source>
        <strain evidence="2">SING2019-196</strain>
    </source>
</reference>
<gene>
    <name evidence="2" type="ORF">Nepgr_010470</name>
</gene>
<proteinExistence type="predicted"/>
<dbReference type="AlphaFoldDB" id="A0AAD3SCI2"/>
<evidence type="ECO:0000256" key="1">
    <source>
        <dbReference type="SAM" id="MobiDB-lite"/>
    </source>
</evidence>
<sequence length="128" mass="13642">MKRSYFEEGILRSVGWVRHGPRHEHSQGLQVCNNYLPSTLTNLRHEESHISLLGRTGGRDVFQTAITEDLVADASMTSNTSASPTSGSALSTSTTTFYATPTNSPTKTTATPMSATSATSTAGSTSWS</sequence>
<evidence type="ECO:0000313" key="3">
    <source>
        <dbReference type="Proteomes" id="UP001279734"/>
    </source>
</evidence>
<feature type="region of interest" description="Disordered" evidence="1">
    <location>
        <begin position="75"/>
        <end position="128"/>
    </location>
</feature>
<organism evidence="2 3">
    <name type="scientific">Nepenthes gracilis</name>
    <name type="common">Slender pitcher plant</name>
    <dbReference type="NCBI Taxonomy" id="150966"/>
    <lineage>
        <taxon>Eukaryota</taxon>
        <taxon>Viridiplantae</taxon>
        <taxon>Streptophyta</taxon>
        <taxon>Embryophyta</taxon>
        <taxon>Tracheophyta</taxon>
        <taxon>Spermatophyta</taxon>
        <taxon>Magnoliopsida</taxon>
        <taxon>eudicotyledons</taxon>
        <taxon>Gunneridae</taxon>
        <taxon>Pentapetalae</taxon>
        <taxon>Caryophyllales</taxon>
        <taxon>Nepenthaceae</taxon>
        <taxon>Nepenthes</taxon>
    </lineage>
</organism>
<protein>
    <submittedName>
        <fullName evidence="2">Uncharacterized protein</fullName>
    </submittedName>
</protein>
<comment type="caution">
    <text evidence="2">The sequence shown here is derived from an EMBL/GenBank/DDBJ whole genome shotgun (WGS) entry which is preliminary data.</text>
</comment>
<evidence type="ECO:0000313" key="2">
    <source>
        <dbReference type="EMBL" id="GMH08630.1"/>
    </source>
</evidence>
<name>A0AAD3SCI2_NEPGR</name>
<dbReference type="EMBL" id="BSYO01000008">
    <property type="protein sequence ID" value="GMH08630.1"/>
    <property type="molecule type" value="Genomic_DNA"/>
</dbReference>
<feature type="compositionally biased region" description="Low complexity" evidence="1">
    <location>
        <begin position="80"/>
        <end position="128"/>
    </location>
</feature>
<dbReference type="Proteomes" id="UP001279734">
    <property type="component" value="Unassembled WGS sequence"/>
</dbReference>
<keyword evidence="3" id="KW-1185">Reference proteome</keyword>
<accession>A0AAD3SCI2</accession>